<keyword evidence="2" id="KW-1185">Reference proteome</keyword>
<comment type="caution">
    <text evidence="1">The sequence shown here is derived from an EMBL/GenBank/DDBJ whole genome shotgun (WGS) entry which is preliminary data.</text>
</comment>
<proteinExistence type="predicted"/>
<reference evidence="2" key="1">
    <citation type="journal article" date="2023" name="Front. Plant Sci.">
        <title>Chromosomal-level genome assembly of Melastoma candidum provides insights into trichome evolution.</title>
        <authorList>
            <person name="Zhong Y."/>
            <person name="Wu W."/>
            <person name="Sun C."/>
            <person name="Zou P."/>
            <person name="Liu Y."/>
            <person name="Dai S."/>
            <person name="Zhou R."/>
        </authorList>
    </citation>
    <scope>NUCLEOTIDE SEQUENCE [LARGE SCALE GENOMIC DNA]</scope>
</reference>
<protein>
    <submittedName>
        <fullName evidence="1">Uncharacterized protein</fullName>
    </submittedName>
</protein>
<organism evidence="1 2">
    <name type="scientific">Melastoma candidum</name>
    <dbReference type="NCBI Taxonomy" id="119954"/>
    <lineage>
        <taxon>Eukaryota</taxon>
        <taxon>Viridiplantae</taxon>
        <taxon>Streptophyta</taxon>
        <taxon>Embryophyta</taxon>
        <taxon>Tracheophyta</taxon>
        <taxon>Spermatophyta</taxon>
        <taxon>Magnoliopsida</taxon>
        <taxon>eudicotyledons</taxon>
        <taxon>Gunneridae</taxon>
        <taxon>Pentapetalae</taxon>
        <taxon>rosids</taxon>
        <taxon>malvids</taxon>
        <taxon>Myrtales</taxon>
        <taxon>Melastomataceae</taxon>
        <taxon>Melastomatoideae</taxon>
        <taxon>Melastomateae</taxon>
        <taxon>Melastoma</taxon>
    </lineage>
</organism>
<accession>A0ACB9MSG4</accession>
<evidence type="ECO:0000313" key="1">
    <source>
        <dbReference type="EMBL" id="KAI4326582.1"/>
    </source>
</evidence>
<dbReference type="Proteomes" id="UP001057402">
    <property type="component" value="Chromosome 9"/>
</dbReference>
<gene>
    <name evidence="1" type="ORF">MLD38_031882</name>
</gene>
<evidence type="ECO:0000313" key="2">
    <source>
        <dbReference type="Proteomes" id="UP001057402"/>
    </source>
</evidence>
<sequence>MAPSKWILAVILIIFVSFVKKAASVPNTTEVETRCGPPSDSMEYELATVSVRLKLVRNTGRRGGNYYTSERVNANGEWRRCYGHATCNTALPIQDCNNCLAAASVTVVHNCPRARSARTRLVDCYIRYSRAYFYEGCKITGFETYLSPYHLTIISLSHVSIRFISYCLAERISR</sequence>
<dbReference type="EMBL" id="CM042888">
    <property type="protein sequence ID" value="KAI4326582.1"/>
    <property type="molecule type" value="Genomic_DNA"/>
</dbReference>
<name>A0ACB9MSG4_9MYRT</name>